<dbReference type="Proteomes" id="UP000274920">
    <property type="component" value="Unassembled WGS sequence"/>
</dbReference>
<dbReference type="Gene3D" id="3.40.50.2000">
    <property type="entry name" value="Glycogen Phosphorylase B"/>
    <property type="match status" value="2"/>
</dbReference>
<reference evidence="3" key="1">
    <citation type="submission" date="2018-10" db="EMBL/GenBank/DDBJ databases">
        <title>Schaedlerella arabinophila gen. nov. sp. nov., isolated from the mouse intestinal tract and comparative analysis with the genome of the closely related altered Schaedler flora strain ASF502.</title>
        <authorList>
            <person name="Miyake S."/>
            <person name="Soh M."/>
            <person name="Seedorf H."/>
        </authorList>
    </citation>
    <scope>NUCLEOTIDE SEQUENCE [LARGE SCALE GENOMIC DNA]</scope>
    <source>
        <strain evidence="3">DSM 106076</strain>
    </source>
</reference>
<dbReference type="AlphaFoldDB" id="A0A3R8KYS5"/>
<feature type="domain" description="Glycosyltransferase subfamily 4-like N-terminal" evidence="2">
    <location>
        <begin position="21"/>
        <end position="184"/>
    </location>
</feature>
<dbReference type="PANTHER" id="PTHR12526">
    <property type="entry name" value="GLYCOSYLTRANSFERASE"/>
    <property type="match status" value="1"/>
</dbReference>
<dbReference type="InterPro" id="IPR001296">
    <property type="entry name" value="Glyco_trans_1"/>
</dbReference>
<organism evidence="3 4">
    <name type="scientific">Schaedlerella arabinosiphila</name>
    <dbReference type="NCBI Taxonomy" id="2044587"/>
    <lineage>
        <taxon>Bacteria</taxon>
        <taxon>Bacillati</taxon>
        <taxon>Bacillota</taxon>
        <taxon>Clostridia</taxon>
        <taxon>Lachnospirales</taxon>
        <taxon>Lachnospiraceae</taxon>
        <taxon>Schaedlerella</taxon>
    </lineage>
</organism>
<dbReference type="Pfam" id="PF13439">
    <property type="entry name" value="Glyco_transf_4"/>
    <property type="match status" value="1"/>
</dbReference>
<evidence type="ECO:0000313" key="4">
    <source>
        <dbReference type="Proteomes" id="UP000274920"/>
    </source>
</evidence>
<dbReference type="RefSeq" id="WP_125127039.1">
    <property type="nucleotide sequence ID" value="NZ_RHJS01000002.1"/>
</dbReference>
<evidence type="ECO:0000313" key="3">
    <source>
        <dbReference type="EMBL" id="RRK31356.1"/>
    </source>
</evidence>
<protein>
    <submittedName>
        <fullName evidence="3">Glycosyltransferase family 1 protein</fullName>
    </submittedName>
</protein>
<gene>
    <name evidence="3" type="ORF">EBB54_08265</name>
</gene>
<keyword evidence="3" id="KW-0808">Transferase</keyword>
<dbReference type="SUPFAM" id="SSF53756">
    <property type="entry name" value="UDP-Glycosyltransferase/glycogen phosphorylase"/>
    <property type="match status" value="1"/>
</dbReference>
<evidence type="ECO:0000259" key="2">
    <source>
        <dbReference type="Pfam" id="PF13439"/>
    </source>
</evidence>
<dbReference type="Pfam" id="PF00534">
    <property type="entry name" value="Glycos_transf_1"/>
    <property type="match status" value="1"/>
</dbReference>
<dbReference type="EMBL" id="RHJS01000002">
    <property type="protein sequence ID" value="RRK31356.1"/>
    <property type="molecule type" value="Genomic_DNA"/>
</dbReference>
<proteinExistence type="predicted"/>
<feature type="domain" description="Glycosyl transferase family 1" evidence="1">
    <location>
        <begin position="197"/>
        <end position="311"/>
    </location>
</feature>
<dbReference type="InterPro" id="IPR028098">
    <property type="entry name" value="Glyco_trans_4-like_N"/>
</dbReference>
<name>A0A3R8KYS5_9FIRM</name>
<dbReference type="PANTHER" id="PTHR12526:SF637">
    <property type="entry name" value="GLYCOSYLTRANSFERASE EPSF-RELATED"/>
    <property type="match status" value="1"/>
</dbReference>
<dbReference type="GO" id="GO:0016757">
    <property type="term" value="F:glycosyltransferase activity"/>
    <property type="evidence" value="ECO:0007669"/>
    <property type="project" value="InterPro"/>
</dbReference>
<comment type="caution">
    <text evidence="3">The sequence shown here is derived from an EMBL/GenBank/DDBJ whole genome shotgun (WGS) entry which is preliminary data.</text>
</comment>
<evidence type="ECO:0000259" key="1">
    <source>
        <dbReference type="Pfam" id="PF00534"/>
    </source>
</evidence>
<accession>A0A3R8KYS5</accession>
<keyword evidence="4" id="KW-1185">Reference proteome</keyword>
<sequence>MDNKISKEKIKILHVIGTLQIGGAENTAMNCFRFIDRDKYSVDYLVYDNENSPYTKEVIELGGRVIRKNVLHNRVYLQKVLMDVMKDYGPYDIVHSHLMFHNGYVMRAAKRCNIKKRISMAHSTSDGRCKLSILSFIYRTYMRSIIRRNATQYLACGKKSGEYLYGKKFFAKKGSIIKNRIDVKKFAYNKEMQVSLRKQLNMDNEVVFLIVGHLIPLKNHLFAFQVFKAIKNEIPKSKIIVLGDGDEKNKLEEWVAQNNLNTDIIFCGNVKNVNEYMIAADFLFMPSLYEGFPVTLVEAQSAGLMCFVSDHITKEIKLTNLVRFISIDEGIDPWVREIKRCLHYTRENKIDAIINQNYDLSDLGDELERLYQI</sequence>